<organism evidence="1 2">
    <name type="scientific">Brachionus plicatilis</name>
    <name type="common">Marine rotifer</name>
    <name type="synonym">Brachionus muelleri</name>
    <dbReference type="NCBI Taxonomy" id="10195"/>
    <lineage>
        <taxon>Eukaryota</taxon>
        <taxon>Metazoa</taxon>
        <taxon>Spiralia</taxon>
        <taxon>Gnathifera</taxon>
        <taxon>Rotifera</taxon>
        <taxon>Eurotatoria</taxon>
        <taxon>Monogononta</taxon>
        <taxon>Pseudotrocha</taxon>
        <taxon>Ploima</taxon>
        <taxon>Brachionidae</taxon>
        <taxon>Brachionus</taxon>
    </lineage>
</organism>
<keyword evidence="2" id="KW-1185">Reference proteome</keyword>
<gene>
    <name evidence="1" type="ORF">BpHYR1_052716</name>
</gene>
<sequence length="176" mass="19792">MVDLDGMVFNAPVARPGTLQKTRAGLEWIQGCICVIQVSVEWLGQNGRVAADEHDIVALEPPRVKLQRWLVLDQRRKVGNKQGKTHKHNWQHSLGHKAFHISPSASRKFFHLVNSQTGRVCDRLAINCALLDHLNEYFLQTGVRQTNVVDAKLRHAFLNLVKCVLVATTCVASVRD</sequence>
<dbReference type="AlphaFoldDB" id="A0A3M7SJZ2"/>
<reference evidence="1 2" key="1">
    <citation type="journal article" date="2018" name="Sci. Rep.">
        <title>Genomic signatures of local adaptation to the degree of environmental predictability in rotifers.</title>
        <authorList>
            <person name="Franch-Gras L."/>
            <person name="Hahn C."/>
            <person name="Garcia-Roger E.M."/>
            <person name="Carmona M.J."/>
            <person name="Serra M."/>
            <person name="Gomez A."/>
        </authorList>
    </citation>
    <scope>NUCLEOTIDE SEQUENCE [LARGE SCALE GENOMIC DNA]</scope>
    <source>
        <strain evidence="1">HYR1</strain>
    </source>
</reference>
<comment type="caution">
    <text evidence="1">The sequence shown here is derived from an EMBL/GenBank/DDBJ whole genome shotgun (WGS) entry which is preliminary data.</text>
</comment>
<evidence type="ECO:0000313" key="2">
    <source>
        <dbReference type="Proteomes" id="UP000276133"/>
    </source>
</evidence>
<protein>
    <submittedName>
        <fullName evidence="1">Uncharacterized protein</fullName>
    </submittedName>
</protein>
<name>A0A3M7SJZ2_BRAPC</name>
<accession>A0A3M7SJZ2</accession>
<evidence type="ECO:0000313" key="1">
    <source>
        <dbReference type="EMBL" id="RNA36066.1"/>
    </source>
</evidence>
<dbReference type="Proteomes" id="UP000276133">
    <property type="component" value="Unassembled WGS sequence"/>
</dbReference>
<dbReference type="EMBL" id="REGN01001246">
    <property type="protein sequence ID" value="RNA36066.1"/>
    <property type="molecule type" value="Genomic_DNA"/>
</dbReference>
<proteinExistence type="predicted"/>